<dbReference type="Pfam" id="PF01594">
    <property type="entry name" value="AI-2E_transport"/>
    <property type="match status" value="1"/>
</dbReference>
<evidence type="ECO:0000256" key="7">
    <source>
        <dbReference type="ARBA" id="ARBA00023136"/>
    </source>
</evidence>
<proteinExistence type="inferred from homology"/>
<comment type="subcellular location">
    <subcellularLocation>
        <location evidence="1">Cell membrane</location>
        <topology evidence="1">Multi-pass membrane protein</topology>
    </subcellularLocation>
</comment>
<feature type="transmembrane region" description="Helical" evidence="8">
    <location>
        <begin position="41"/>
        <end position="63"/>
    </location>
</feature>
<comment type="similarity">
    <text evidence="2">Belongs to the autoinducer-2 exporter (AI-2E) (TC 2.A.86) family.</text>
</comment>
<accession>A0A1G6XII4</accession>
<evidence type="ECO:0000313" key="10">
    <source>
        <dbReference type="Proteomes" id="UP000243205"/>
    </source>
</evidence>
<keyword evidence="4" id="KW-1003">Cell membrane</keyword>
<evidence type="ECO:0000256" key="5">
    <source>
        <dbReference type="ARBA" id="ARBA00022692"/>
    </source>
</evidence>
<dbReference type="EMBL" id="FNAQ01000001">
    <property type="protein sequence ID" value="SDD77862.1"/>
    <property type="molecule type" value="Genomic_DNA"/>
</dbReference>
<dbReference type="Proteomes" id="UP000243205">
    <property type="component" value="Unassembled WGS sequence"/>
</dbReference>
<dbReference type="STRING" id="57664.SAMN05661003_101283"/>
<evidence type="ECO:0000256" key="2">
    <source>
        <dbReference type="ARBA" id="ARBA00009773"/>
    </source>
</evidence>
<keyword evidence="5 8" id="KW-0812">Transmembrane</keyword>
<evidence type="ECO:0000256" key="8">
    <source>
        <dbReference type="SAM" id="Phobius"/>
    </source>
</evidence>
<name>A0A1G6XII4_9BACT</name>
<feature type="transmembrane region" description="Helical" evidence="8">
    <location>
        <begin position="220"/>
        <end position="242"/>
    </location>
</feature>
<dbReference type="PANTHER" id="PTHR21716:SF53">
    <property type="entry name" value="PERMEASE PERM-RELATED"/>
    <property type="match status" value="1"/>
</dbReference>
<evidence type="ECO:0000313" key="9">
    <source>
        <dbReference type="EMBL" id="SDD77862.1"/>
    </source>
</evidence>
<evidence type="ECO:0000256" key="6">
    <source>
        <dbReference type="ARBA" id="ARBA00022989"/>
    </source>
</evidence>
<feature type="transmembrane region" description="Helical" evidence="8">
    <location>
        <begin position="318"/>
        <end position="347"/>
    </location>
</feature>
<evidence type="ECO:0000256" key="1">
    <source>
        <dbReference type="ARBA" id="ARBA00004651"/>
    </source>
</evidence>
<dbReference type="InterPro" id="IPR002549">
    <property type="entry name" value="AI-2E-like"/>
</dbReference>
<keyword evidence="6 8" id="KW-1133">Transmembrane helix</keyword>
<keyword evidence="10" id="KW-1185">Reference proteome</keyword>
<dbReference type="PANTHER" id="PTHR21716">
    <property type="entry name" value="TRANSMEMBRANE PROTEIN"/>
    <property type="match status" value="1"/>
</dbReference>
<evidence type="ECO:0000256" key="3">
    <source>
        <dbReference type="ARBA" id="ARBA00022448"/>
    </source>
</evidence>
<keyword evidence="7 8" id="KW-0472">Membrane</keyword>
<feature type="transmembrane region" description="Helical" evidence="8">
    <location>
        <begin position="254"/>
        <end position="275"/>
    </location>
</feature>
<evidence type="ECO:0000256" key="4">
    <source>
        <dbReference type="ARBA" id="ARBA00022475"/>
    </source>
</evidence>
<reference evidence="10" key="1">
    <citation type="submission" date="2016-10" db="EMBL/GenBank/DDBJ databases">
        <authorList>
            <person name="Varghese N."/>
            <person name="Submissions S."/>
        </authorList>
    </citation>
    <scope>NUCLEOTIDE SEQUENCE [LARGE SCALE GENOMIC DNA]</scope>
    <source>
        <strain evidence="10">DSM 8987</strain>
    </source>
</reference>
<gene>
    <name evidence="9" type="ORF">SAMN05661003_101283</name>
</gene>
<dbReference type="GO" id="GO:0055085">
    <property type="term" value="P:transmembrane transport"/>
    <property type="evidence" value="ECO:0007669"/>
    <property type="project" value="TreeGrafter"/>
</dbReference>
<sequence>MNLSKAHVLLLYLVLTAAIASGLALFSSASTITGLLQSASSGLFLPLLLALTSAFVLDPLVSLLEKYRVPRGRAILLLFFAISLVLWQTGSWLISYSQQMWESLLRDFPRYSSGLITYLQEAQQSWQKSLPFLAQYDLTGWVRGLTERFFAFLLVATPKSALRLGSLLLLVPLFSFFFLRDGDSIRRTLVGLAPNRYFEIIHDLSYRISRQTAQFVRGRILEAAIVGLVVTFGLSFTDIRYAPLLGLFAGVTNLVPYIGPLVGMVPGILIALVDLGLGGQFWWIVFIYFIIAQVIVDNFILVPILISRFANLHPLLVILAIVMGGKLSGVIGMIVGVPIASACKIALVEIRLYRRAFALPDTGDGTS</sequence>
<feature type="transmembrane region" description="Helical" evidence="8">
    <location>
        <begin position="161"/>
        <end position="179"/>
    </location>
</feature>
<dbReference type="OrthoDB" id="1010875at2"/>
<protein>
    <submittedName>
        <fullName evidence="9">Putative permease</fullName>
    </submittedName>
</protein>
<feature type="transmembrane region" description="Helical" evidence="8">
    <location>
        <begin position="75"/>
        <end position="94"/>
    </location>
</feature>
<keyword evidence="3" id="KW-0813">Transport</keyword>
<dbReference type="AlphaFoldDB" id="A0A1G6XII4"/>
<organism evidence="9 10">
    <name type="scientific">Desulfuromonas thiophila</name>
    <dbReference type="NCBI Taxonomy" id="57664"/>
    <lineage>
        <taxon>Bacteria</taxon>
        <taxon>Pseudomonadati</taxon>
        <taxon>Thermodesulfobacteriota</taxon>
        <taxon>Desulfuromonadia</taxon>
        <taxon>Desulfuromonadales</taxon>
        <taxon>Desulfuromonadaceae</taxon>
        <taxon>Desulfuromonas</taxon>
    </lineage>
</organism>
<dbReference type="RefSeq" id="WP_092075494.1">
    <property type="nucleotide sequence ID" value="NZ_CALFZY010000006.1"/>
</dbReference>
<feature type="transmembrane region" description="Helical" evidence="8">
    <location>
        <begin position="282"/>
        <end position="306"/>
    </location>
</feature>
<dbReference type="GO" id="GO:0005886">
    <property type="term" value="C:plasma membrane"/>
    <property type="evidence" value="ECO:0007669"/>
    <property type="project" value="UniProtKB-SubCell"/>
</dbReference>